<evidence type="ECO:0000313" key="2">
    <source>
        <dbReference type="EMBL" id="KHJ87205.1"/>
    </source>
</evidence>
<dbReference type="AlphaFoldDB" id="A0A0B1SVK9"/>
<reference evidence="2 3" key="1">
    <citation type="submission" date="2014-03" db="EMBL/GenBank/DDBJ databases">
        <title>Draft genome of the hookworm Oesophagostomum dentatum.</title>
        <authorList>
            <person name="Mitreva M."/>
        </authorList>
    </citation>
    <scope>NUCLEOTIDE SEQUENCE [LARGE SCALE GENOMIC DNA]</scope>
    <source>
        <strain evidence="2 3">OD-Hann</strain>
    </source>
</reference>
<dbReference type="EMBL" id="KN558277">
    <property type="protein sequence ID" value="KHJ87205.1"/>
    <property type="molecule type" value="Genomic_DNA"/>
</dbReference>
<dbReference type="Proteomes" id="UP000053660">
    <property type="component" value="Unassembled WGS sequence"/>
</dbReference>
<sequence>MNDWTIHLNPKYGGIEGDEPWRFHPYLNGIVRDDKAEKTPIISKEPSRTNWTFILFVLSLVALLQAILAVGSYSDTARFLHKK</sequence>
<organism evidence="2 3">
    <name type="scientific">Oesophagostomum dentatum</name>
    <name type="common">Nodular worm</name>
    <dbReference type="NCBI Taxonomy" id="61180"/>
    <lineage>
        <taxon>Eukaryota</taxon>
        <taxon>Metazoa</taxon>
        <taxon>Ecdysozoa</taxon>
        <taxon>Nematoda</taxon>
        <taxon>Chromadorea</taxon>
        <taxon>Rhabditida</taxon>
        <taxon>Rhabditina</taxon>
        <taxon>Rhabditomorpha</taxon>
        <taxon>Strongyloidea</taxon>
        <taxon>Strongylidae</taxon>
        <taxon>Oesophagostomum</taxon>
    </lineage>
</organism>
<proteinExistence type="predicted"/>
<evidence type="ECO:0000256" key="1">
    <source>
        <dbReference type="SAM" id="Phobius"/>
    </source>
</evidence>
<gene>
    <name evidence="2" type="ORF">OESDEN_13024</name>
</gene>
<keyword evidence="1" id="KW-1133">Transmembrane helix</keyword>
<feature type="transmembrane region" description="Helical" evidence="1">
    <location>
        <begin position="53"/>
        <end position="73"/>
    </location>
</feature>
<protein>
    <submittedName>
        <fullName evidence="2">Uncharacterized protein</fullName>
    </submittedName>
</protein>
<dbReference type="OrthoDB" id="10533128at2759"/>
<keyword evidence="1" id="KW-0812">Transmembrane</keyword>
<keyword evidence="3" id="KW-1185">Reference proteome</keyword>
<evidence type="ECO:0000313" key="3">
    <source>
        <dbReference type="Proteomes" id="UP000053660"/>
    </source>
</evidence>
<accession>A0A0B1SVK9</accession>
<keyword evidence="1" id="KW-0472">Membrane</keyword>
<name>A0A0B1SVK9_OESDE</name>